<reference evidence="5" key="1">
    <citation type="submission" date="2016-12" db="EMBL/GenBank/DDBJ databases">
        <title>Comparative genomics of four Isosphaeraceae planctomycetes: a common pool of plasmids and glycoside hydrolase genes.</title>
        <authorList>
            <person name="Ivanova A."/>
        </authorList>
    </citation>
    <scope>NUCLEOTIDE SEQUENCE [LARGE SCALE GENOMIC DNA]</scope>
    <source>
        <strain evidence="5">PX4</strain>
    </source>
</reference>
<dbReference type="Proteomes" id="UP000186309">
    <property type="component" value="Chromosome"/>
</dbReference>
<dbReference type="EMBL" id="CP019082">
    <property type="protein sequence ID" value="APW59973.1"/>
    <property type="molecule type" value="Genomic_DNA"/>
</dbReference>
<dbReference type="InterPro" id="IPR052016">
    <property type="entry name" value="Bact_Sigma-Reg"/>
</dbReference>
<dbReference type="GO" id="GO:0000160">
    <property type="term" value="P:phosphorelay signal transduction system"/>
    <property type="evidence" value="ECO:0007669"/>
    <property type="project" value="InterPro"/>
</dbReference>
<dbReference type="SMART" id="SM00331">
    <property type="entry name" value="PP2C_SIG"/>
    <property type="match status" value="1"/>
</dbReference>
<dbReference type="STRING" id="1387353.BSF38_01434"/>
<evidence type="ECO:0000313" key="5">
    <source>
        <dbReference type="Proteomes" id="UP000186309"/>
    </source>
</evidence>
<dbReference type="GO" id="GO:0016791">
    <property type="term" value="F:phosphatase activity"/>
    <property type="evidence" value="ECO:0007669"/>
    <property type="project" value="TreeGrafter"/>
</dbReference>
<evidence type="ECO:0000259" key="3">
    <source>
        <dbReference type="PROSITE" id="PS50110"/>
    </source>
</evidence>
<dbReference type="InterPro" id="IPR036457">
    <property type="entry name" value="PPM-type-like_dom_sf"/>
</dbReference>
<sequence>MTDPRDASILVVDDDPGMLRAVSRILARRQHRVVCVDSGAGALAQAKTSRFDLAIVDVRLPEMNGFDVTRALKKDAPDIDVIIMTGNAEEPDENLLRAIDEGAFYFIQKPFDRRVLLALVNRCLELRRLREERERFLDRVERELEEARQFQVSLLPPAKLEVRGLSIAARYQACSELAGDIYDYVETRDGGVALLIADVVGHGVSAAMMTGLVTAGFRASHVDDFEPMAVVDRIREGLRDFDPGRFVTLCCARLNPGRDALEYVNAGHPEPIIRRADKTSLILDSTGPILSSALFEIPCERESISFGAGDSLLLYTDGVTEARGPRGMFGRDQLVGCFQGSNARAGDFLDELLDAVNTYNGSKGHQDDVTLLSLDRE</sequence>
<protein>
    <submittedName>
        <fullName evidence="4">Phosphoserine phosphatase RsbP</fullName>
        <ecNumber evidence="4">3.1.3.3</ecNumber>
    </submittedName>
</protein>
<feature type="domain" description="Response regulatory" evidence="3">
    <location>
        <begin position="8"/>
        <end position="124"/>
    </location>
</feature>
<dbReference type="AlphaFoldDB" id="A0A1U7CM68"/>
<keyword evidence="5" id="KW-1185">Reference proteome</keyword>
<feature type="modified residue" description="4-aspartylphosphate" evidence="2">
    <location>
        <position position="57"/>
    </location>
</feature>
<organism evidence="4 5">
    <name type="scientific">Paludisphaera borealis</name>
    <dbReference type="NCBI Taxonomy" id="1387353"/>
    <lineage>
        <taxon>Bacteria</taxon>
        <taxon>Pseudomonadati</taxon>
        <taxon>Planctomycetota</taxon>
        <taxon>Planctomycetia</taxon>
        <taxon>Isosphaerales</taxon>
        <taxon>Isosphaeraceae</taxon>
        <taxon>Paludisphaera</taxon>
    </lineage>
</organism>
<evidence type="ECO:0000256" key="1">
    <source>
        <dbReference type="ARBA" id="ARBA00022801"/>
    </source>
</evidence>
<proteinExistence type="predicted"/>
<name>A0A1U7CM68_9BACT</name>
<dbReference type="InterPro" id="IPR001932">
    <property type="entry name" value="PPM-type_phosphatase-like_dom"/>
</dbReference>
<keyword evidence="1 4" id="KW-0378">Hydrolase</keyword>
<dbReference type="SUPFAM" id="SSF52172">
    <property type="entry name" value="CheY-like"/>
    <property type="match status" value="1"/>
</dbReference>
<evidence type="ECO:0000313" key="4">
    <source>
        <dbReference type="EMBL" id="APW59973.1"/>
    </source>
</evidence>
<gene>
    <name evidence="4" type="primary">rsbP_2</name>
    <name evidence="4" type="ORF">BSF38_01434</name>
</gene>
<dbReference type="Pfam" id="PF07228">
    <property type="entry name" value="SpoIIE"/>
    <property type="match status" value="1"/>
</dbReference>
<dbReference type="Gene3D" id="3.60.40.10">
    <property type="entry name" value="PPM-type phosphatase domain"/>
    <property type="match status" value="1"/>
</dbReference>
<dbReference type="PANTHER" id="PTHR43156:SF2">
    <property type="entry name" value="STAGE II SPORULATION PROTEIN E"/>
    <property type="match status" value="1"/>
</dbReference>
<dbReference type="InterPro" id="IPR011006">
    <property type="entry name" value="CheY-like_superfamily"/>
</dbReference>
<dbReference type="SMART" id="SM00448">
    <property type="entry name" value="REC"/>
    <property type="match status" value="1"/>
</dbReference>
<dbReference type="SUPFAM" id="SSF81606">
    <property type="entry name" value="PP2C-like"/>
    <property type="match status" value="1"/>
</dbReference>
<accession>A0A1U7CM68</accession>
<evidence type="ECO:0000256" key="2">
    <source>
        <dbReference type="PROSITE-ProRule" id="PRU00169"/>
    </source>
</evidence>
<dbReference type="PANTHER" id="PTHR43156">
    <property type="entry name" value="STAGE II SPORULATION PROTEIN E-RELATED"/>
    <property type="match status" value="1"/>
</dbReference>
<dbReference type="CDD" id="cd00156">
    <property type="entry name" value="REC"/>
    <property type="match status" value="1"/>
</dbReference>
<dbReference type="Pfam" id="PF00072">
    <property type="entry name" value="Response_reg"/>
    <property type="match status" value="1"/>
</dbReference>
<dbReference type="EC" id="3.1.3.3" evidence="4"/>
<dbReference type="InterPro" id="IPR001789">
    <property type="entry name" value="Sig_transdc_resp-reg_receiver"/>
</dbReference>
<dbReference type="PROSITE" id="PS50110">
    <property type="entry name" value="RESPONSE_REGULATORY"/>
    <property type="match status" value="1"/>
</dbReference>
<keyword evidence="2" id="KW-0597">Phosphoprotein</keyword>
<dbReference type="KEGG" id="pbor:BSF38_01434"/>
<dbReference type="Gene3D" id="3.40.50.2300">
    <property type="match status" value="1"/>
</dbReference>